<protein>
    <recommendedName>
        <fullName evidence="4">DUF3108 domain-containing protein</fullName>
    </recommendedName>
</protein>
<evidence type="ECO:0000313" key="3">
    <source>
        <dbReference type="Proteomes" id="UP000000493"/>
    </source>
</evidence>
<name>A0A7U3ZQP0_RUNSL</name>
<sequence length="316" mass="36250">MNFCARFIVNSDVYTAGLIKISRQKPLPVFNRTCKGNKKELGSIICRANKNKECMLRHSVIAVLVLLIFPAFHAKDSYRRVPQSSFGAGEHFEYRVHYGIFNAADAVVDVSPQIQQVNGRPCYKISIVGTTLGAFSWFAKVRDEWQSWMDTSAIVSQKFYRNIQENNYRKVETTVFNHATDDAIVTDENGTKKFDVPDHIQDAISGYFYLRTLDFTKLQPNDVVDVPTFLESSVYKLKVKYRGKDNVKTKFGKIKALKLTPLMPNNQLFKGENSIRIWVSDDANKVPIKVEVDLWVGSMVMEVRSFRGARNNFNWY</sequence>
<accession>A0A7U3ZQP0</accession>
<evidence type="ECO:0000313" key="2">
    <source>
        <dbReference type="EMBL" id="AEI51605.1"/>
    </source>
</evidence>
<evidence type="ECO:0008006" key="4">
    <source>
        <dbReference type="Google" id="ProtNLM"/>
    </source>
</evidence>
<evidence type="ECO:0000256" key="1">
    <source>
        <dbReference type="SAM" id="Phobius"/>
    </source>
</evidence>
<keyword evidence="1" id="KW-0472">Membrane</keyword>
<gene>
    <name evidence="2" type="ordered locus">Runsl_5308</name>
</gene>
<proteinExistence type="predicted"/>
<dbReference type="KEGG" id="rsi:Runsl_5308"/>
<organism evidence="2 3">
    <name type="scientific">Runella slithyformis (strain ATCC 29530 / DSM 19594 / LMG 11500 / NCIMB 11436 / LSU 4)</name>
    <dbReference type="NCBI Taxonomy" id="761193"/>
    <lineage>
        <taxon>Bacteria</taxon>
        <taxon>Pseudomonadati</taxon>
        <taxon>Bacteroidota</taxon>
        <taxon>Cytophagia</taxon>
        <taxon>Cytophagales</taxon>
        <taxon>Spirosomataceae</taxon>
        <taxon>Runella</taxon>
    </lineage>
</organism>
<dbReference type="InterPro" id="IPR021457">
    <property type="entry name" value="DUF3108"/>
</dbReference>
<dbReference type="Proteomes" id="UP000000493">
    <property type="component" value="Chromosome"/>
</dbReference>
<dbReference type="AlphaFoldDB" id="A0A7U3ZQP0"/>
<reference evidence="3" key="1">
    <citation type="submission" date="2011-06" db="EMBL/GenBank/DDBJ databases">
        <title>The complete genome of chromosome of Runella slithyformis DSM 19594.</title>
        <authorList>
            <consortium name="US DOE Joint Genome Institute (JGI-PGF)"/>
            <person name="Lucas S."/>
            <person name="Han J."/>
            <person name="Lapidus A."/>
            <person name="Bruce D."/>
            <person name="Goodwin L."/>
            <person name="Pitluck S."/>
            <person name="Peters L."/>
            <person name="Kyrpides N."/>
            <person name="Mavromatis K."/>
            <person name="Ivanova N."/>
            <person name="Ovchinnikova G."/>
            <person name="Zhang X."/>
            <person name="Misra M."/>
            <person name="Detter J.C."/>
            <person name="Tapia R."/>
            <person name="Han C."/>
            <person name="Land M."/>
            <person name="Hauser L."/>
            <person name="Markowitz V."/>
            <person name="Cheng J.-F."/>
            <person name="Hugenholtz P."/>
            <person name="Woyke T."/>
            <person name="Wu D."/>
            <person name="Tindall B."/>
            <person name="Faehrich R."/>
            <person name="Brambilla E."/>
            <person name="Klenk H.-P."/>
            <person name="Eisen J.A."/>
        </authorList>
    </citation>
    <scope>NUCLEOTIDE SEQUENCE [LARGE SCALE GENOMIC DNA]</scope>
    <source>
        <strain evidence="3">ATCC 29530 / DSM 19594 / LMG 11500 / NCIMB 11436 / LSU 4</strain>
    </source>
</reference>
<feature type="transmembrane region" description="Helical" evidence="1">
    <location>
        <begin position="54"/>
        <end position="72"/>
    </location>
</feature>
<keyword evidence="1" id="KW-1133">Transmembrane helix</keyword>
<keyword evidence="3" id="KW-1185">Reference proteome</keyword>
<dbReference type="EMBL" id="CP002859">
    <property type="protein sequence ID" value="AEI51605.1"/>
    <property type="molecule type" value="Genomic_DNA"/>
</dbReference>
<dbReference type="Pfam" id="PF11306">
    <property type="entry name" value="DUF3108"/>
    <property type="match status" value="1"/>
</dbReference>
<keyword evidence="1" id="KW-0812">Transmembrane</keyword>
<reference evidence="2 3" key="2">
    <citation type="journal article" date="2012" name="Stand. Genomic Sci.">
        <title>Complete genome sequence of the aquatic bacterium Runella slithyformis type strain (LSU 4(T)).</title>
        <authorList>
            <person name="Copeland A."/>
            <person name="Zhang X."/>
            <person name="Misra M."/>
            <person name="Lapidus A."/>
            <person name="Nolan M."/>
            <person name="Lucas S."/>
            <person name="Deshpande S."/>
            <person name="Cheng J.F."/>
            <person name="Tapia R."/>
            <person name="Goodwin L.A."/>
            <person name="Pitluck S."/>
            <person name="Liolios K."/>
            <person name="Pagani I."/>
            <person name="Ivanova N."/>
            <person name="Mikhailova N."/>
            <person name="Pati A."/>
            <person name="Chen A."/>
            <person name="Palaniappan K."/>
            <person name="Land M."/>
            <person name="Hauser L."/>
            <person name="Pan C."/>
            <person name="Jeffries C.D."/>
            <person name="Detter J.C."/>
            <person name="Brambilla E.M."/>
            <person name="Rohde M."/>
            <person name="Djao O.D."/>
            <person name="Goker M."/>
            <person name="Sikorski J."/>
            <person name="Tindall B.J."/>
            <person name="Woyke T."/>
            <person name="Bristow J."/>
            <person name="Eisen J.A."/>
            <person name="Markowitz V."/>
            <person name="Hugenholtz P."/>
            <person name="Kyrpides N.C."/>
            <person name="Klenk H.P."/>
            <person name="Mavromatis K."/>
        </authorList>
    </citation>
    <scope>NUCLEOTIDE SEQUENCE [LARGE SCALE GENOMIC DNA]</scope>
    <source>
        <strain evidence="3">ATCC 29530 / DSM 19594 / LMG 11500 / NCIMB 11436 / LSU 4</strain>
    </source>
</reference>